<dbReference type="EMBL" id="JAUTAS010000001">
    <property type="protein sequence ID" value="MDQ1107257.1"/>
    <property type="molecule type" value="Genomic_DNA"/>
</dbReference>
<organism evidence="1 2">
    <name type="scientific">Stenotrophomonas rhizophila</name>
    <dbReference type="NCBI Taxonomy" id="216778"/>
    <lineage>
        <taxon>Bacteria</taxon>
        <taxon>Pseudomonadati</taxon>
        <taxon>Pseudomonadota</taxon>
        <taxon>Gammaproteobacteria</taxon>
        <taxon>Lysobacterales</taxon>
        <taxon>Lysobacteraceae</taxon>
        <taxon>Stenotrophomonas</taxon>
    </lineage>
</organism>
<accession>A0AAP5AFY6</accession>
<protein>
    <submittedName>
        <fullName evidence="1">Uncharacterized protein</fullName>
    </submittedName>
</protein>
<name>A0AAP5AFY6_9GAMM</name>
<evidence type="ECO:0000313" key="1">
    <source>
        <dbReference type="EMBL" id="MDQ1107257.1"/>
    </source>
</evidence>
<evidence type="ECO:0000313" key="2">
    <source>
        <dbReference type="Proteomes" id="UP001226084"/>
    </source>
</evidence>
<gene>
    <name evidence="1" type="ORF">QE424_000416</name>
</gene>
<proteinExistence type="predicted"/>
<comment type="caution">
    <text evidence="1">The sequence shown here is derived from an EMBL/GenBank/DDBJ whole genome shotgun (WGS) entry which is preliminary data.</text>
</comment>
<reference evidence="1" key="1">
    <citation type="submission" date="2023-07" db="EMBL/GenBank/DDBJ databases">
        <title>Functional and genomic diversity of the sorghum phyllosphere microbiome.</title>
        <authorList>
            <person name="Shade A."/>
        </authorList>
    </citation>
    <scope>NUCLEOTIDE SEQUENCE</scope>
    <source>
        <strain evidence="1">SORGH_AS_0457</strain>
    </source>
</reference>
<dbReference type="RefSeq" id="WP_307105976.1">
    <property type="nucleotide sequence ID" value="NZ_JAUTAS010000001.1"/>
</dbReference>
<sequence length="104" mass="11353">MAVADDQEPISTVETDSSMEGWDGITYVIFAAERQCAPEDYQGRLEVARQAIGEPVSAFDLHDPACPKIEGGACCCGLVSVFTNDRWVAYVDMFHVVQAVHSLN</sequence>
<dbReference type="Proteomes" id="UP001226084">
    <property type="component" value="Unassembled WGS sequence"/>
</dbReference>
<dbReference type="AlphaFoldDB" id="A0AAP5AFY6"/>